<dbReference type="EMBL" id="BGPR01187533">
    <property type="protein sequence ID" value="GBM81672.1"/>
    <property type="molecule type" value="Genomic_DNA"/>
</dbReference>
<dbReference type="AlphaFoldDB" id="A0A4Y2IXQ0"/>
<proteinExistence type="predicted"/>
<dbReference type="OrthoDB" id="6411082at2759"/>
<keyword evidence="2" id="KW-1185">Reference proteome</keyword>
<evidence type="ECO:0000313" key="2">
    <source>
        <dbReference type="Proteomes" id="UP000499080"/>
    </source>
</evidence>
<sequence>MESTLVLSSSEETLIRSKSDFQKGLTDMKDLRKFCDAILQTHDGGAFAVH</sequence>
<dbReference type="Proteomes" id="UP000499080">
    <property type="component" value="Unassembled WGS sequence"/>
</dbReference>
<gene>
    <name evidence="1" type="ORF">AVEN_17334_1</name>
</gene>
<organism evidence="1 2">
    <name type="scientific">Araneus ventricosus</name>
    <name type="common">Orbweaver spider</name>
    <name type="synonym">Epeira ventricosa</name>
    <dbReference type="NCBI Taxonomy" id="182803"/>
    <lineage>
        <taxon>Eukaryota</taxon>
        <taxon>Metazoa</taxon>
        <taxon>Ecdysozoa</taxon>
        <taxon>Arthropoda</taxon>
        <taxon>Chelicerata</taxon>
        <taxon>Arachnida</taxon>
        <taxon>Araneae</taxon>
        <taxon>Araneomorphae</taxon>
        <taxon>Entelegynae</taxon>
        <taxon>Araneoidea</taxon>
        <taxon>Araneidae</taxon>
        <taxon>Araneus</taxon>
    </lineage>
</organism>
<comment type="caution">
    <text evidence="1">The sequence shown here is derived from an EMBL/GenBank/DDBJ whole genome shotgun (WGS) entry which is preliminary data.</text>
</comment>
<feature type="non-terminal residue" evidence="1">
    <location>
        <position position="50"/>
    </location>
</feature>
<name>A0A4Y2IXQ0_ARAVE</name>
<accession>A0A4Y2IXQ0</accession>
<reference evidence="1 2" key="1">
    <citation type="journal article" date="2019" name="Sci. Rep.">
        <title>Orb-weaving spider Araneus ventricosus genome elucidates the spidroin gene catalogue.</title>
        <authorList>
            <person name="Kono N."/>
            <person name="Nakamura H."/>
            <person name="Ohtoshi R."/>
            <person name="Moran D.A.P."/>
            <person name="Shinohara A."/>
            <person name="Yoshida Y."/>
            <person name="Fujiwara M."/>
            <person name="Mori M."/>
            <person name="Tomita M."/>
            <person name="Arakawa K."/>
        </authorList>
    </citation>
    <scope>NUCLEOTIDE SEQUENCE [LARGE SCALE GENOMIC DNA]</scope>
</reference>
<evidence type="ECO:0000313" key="1">
    <source>
        <dbReference type="EMBL" id="GBM81672.1"/>
    </source>
</evidence>
<protein>
    <submittedName>
        <fullName evidence="1">Uncharacterized protein</fullName>
    </submittedName>
</protein>